<evidence type="ECO:0000313" key="6">
    <source>
        <dbReference type="EMBL" id="NDL68795.1"/>
    </source>
</evidence>
<dbReference type="PANTHER" id="PTHR13903">
    <property type="entry name" value="PIRIN-RELATED"/>
    <property type="match status" value="1"/>
</dbReference>
<evidence type="ECO:0000256" key="2">
    <source>
        <dbReference type="PIRSR" id="PIRSR006232-1"/>
    </source>
</evidence>
<dbReference type="Pfam" id="PF05726">
    <property type="entry name" value="Pirin_C"/>
    <property type="match status" value="1"/>
</dbReference>
<dbReference type="Pfam" id="PF02678">
    <property type="entry name" value="Pirin"/>
    <property type="match status" value="1"/>
</dbReference>
<comment type="caution">
    <text evidence="6">The sequence shown here is derived from an EMBL/GenBank/DDBJ whole genome shotgun (WGS) entry which is preliminary data.</text>
</comment>
<dbReference type="PIRSF" id="PIRSF006232">
    <property type="entry name" value="Pirin"/>
    <property type="match status" value="1"/>
</dbReference>
<evidence type="ECO:0000259" key="4">
    <source>
        <dbReference type="Pfam" id="PF02678"/>
    </source>
</evidence>
<comment type="similarity">
    <text evidence="1 3">Belongs to the pirin family.</text>
</comment>
<keyword evidence="2" id="KW-0408">Iron</keyword>
<sequence length="284" mass="32051">MRKKLLKAISAKSTTDGAGVPLNRVFGYYEIPEFDPFLMLDYFRLEDAAAARMGFPWHPHRGIETITYMLEGQVRHEDSIGNSGTIGKDQIQWMTAGRGIFHQEMPQAVPGGMEGFQLWLNLPAKDKMCEPRYEDIDSSRMVHVEEEEGVRIALVGGSYKGFEGPVQKGELEVGLMDITVPKGVSFKIRLPEEVNTFVFVFRGLAKFDDSQTLVRRKQVALFGEGEYLEMQAVDPEEDLRVLLGYGKMLREPIAWGGPIVMNTKEELNRAFEELDKGTFVRGGH</sequence>
<feature type="domain" description="Pirin C-terminal" evidence="5">
    <location>
        <begin position="176"/>
        <end position="279"/>
    </location>
</feature>
<organism evidence="6 7">
    <name type="scientific">Anaerotalea alkaliphila</name>
    <dbReference type="NCBI Taxonomy" id="2662126"/>
    <lineage>
        <taxon>Bacteria</taxon>
        <taxon>Bacillati</taxon>
        <taxon>Bacillota</taxon>
        <taxon>Clostridia</taxon>
        <taxon>Eubacteriales</taxon>
        <taxon>Anaerotalea</taxon>
    </lineage>
</organism>
<dbReference type="RefSeq" id="WP_162371512.1">
    <property type="nucleotide sequence ID" value="NZ_JAAEEH010000062.1"/>
</dbReference>
<dbReference type="PANTHER" id="PTHR13903:SF8">
    <property type="entry name" value="PIRIN"/>
    <property type="match status" value="1"/>
</dbReference>
<dbReference type="InterPro" id="IPR003829">
    <property type="entry name" value="Pirin_N_dom"/>
</dbReference>
<dbReference type="InterPro" id="IPR011051">
    <property type="entry name" value="RmlC_Cupin_sf"/>
</dbReference>
<feature type="binding site" evidence="2">
    <location>
        <position position="58"/>
    </location>
    <ligand>
        <name>Fe cation</name>
        <dbReference type="ChEBI" id="CHEBI:24875"/>
    </ligand>
</feature>
<feature type="binding site" evidence="2">
    <location>
        <position position="102"/>
    </location>
    <ligand>
        <name>Fe cation</name>
        <dbReference type="ChEBI" id="CHEBI:24875"/>
    </ligand>
</feature>
<dbReference type="Gene3D" id="2.60.120.10">
    <property type="entry name" value="Jelly Rolls"/>
    <property type="match status" value="2"/>
</dbReference>
<dbReference type="AlphaFoldDB" id="A0A7X5HY36"/>
<dbReference type="EMBL" id="JAAEEH010000062">
    <property type="protein sequence ID" value="NDL68795.1"/>
    <property type="molecule type" value="Genomic_DNA"/>
</dbReference>
<comment type="cofactor">
    <cofactor evidence="2">
        <name>Fe cation</name>
        <dbReference type="ChEBI" id="CHEBI:24875"/>
    </cofactor>
    <text evidence="2">Binds 1 Fe cation per subunit.</text>
</comment>
<dbReference type="CDD" id="cd02247">
    <property type="entry name" value="cupin_pirin_C"/>
    <property type="match status" value="1"/>
</dbReference>
<evidence type="ECO:0000256" key="3">
    <source>
        <dbReference type="RuleBase" id="RU003457"/>
    </source>
</evidence>
<evidence type="ECO:0000313" key="7">
    <source>
        <dbReference type="Proteomes" id="UP000461585"/>
    </source>
</evidence>
<dbReference type="CDD" id="cd02909">
    <property type="entry name" value="cupin_pirin_N"/>
    <property type="match status" value="1"/>
</dbReference>
<feature type="binding site" evidence="2">
    <location>
        <position position="60"/>
    </location>
    <ligand>
        <name>Fe cation</name>
        <dbReference type="ChEBI" id="CHEBI:24875"/>
    </ligand>
</feature>
<dbReference type="GO" id="GO:0046872">
    <property type="term" value="F:metal ion binding"/>
    <property type="evidence" value="ECO:0007669"/>
    <property type="project" value="UniProtKB-KW"/>
</dbReference>
<feature type="binding site" evidence="2">
    <location>
        <position position="104"/>
    </location>
    <ligand>
        <name>Fe cation</name>
        <dbReference type="ChEBI" id="CHEBI:24875"/>
    </ligand>
</feature>
<reference evidence="6 7" key="1">
    <citation type="submission" date="2020-01" db="EMBL/GenBank/DDBJ databases">
        <title>Anaeroalcalibacter tamaniensis gen. nov., sp. nov., moderately halophilic strictly anaerobic fermenter bacterium from mud volcano of Taman peninsula.</title>
        <authorList>
            <person name="Frolova A."/>
            <person name="Merkel A.Y."/>
            <person name="Slobodkin A.I."/>
        </authorList>
    </citation>
    <scope>NUCLEOTIDE SEQUENCE [LARGE SCALE GENOMIC DNA]</scope>
    <source>
        <strain evidence="6 7">F-3ap</strain>
    </source>
</reference>
<accession>A0A7X5HY36</accession>
<evidence type="ECO:0000256" key="1">
    <source>
        <dbReference type="ARBA" id="ARBA00008416"/>
    </source>
</evidence>
<keyword evidence="7" id="KW-1185">Reference proteome</keyword>
<dbReference type="InterPro" id="IPR012093">
    <property type="entry name" value="Pirin"/>
</dbReference>
<gene>
    <name evidence="6" type="ORF">GXN74_13720</name>
</gene>
<name>A0A7X5HY36_9FIRM</name>
<feature type="domain" description="Pirin N-terminal" evidence="4">
    <location>
        <begin position="23"/>
        <end position="120"/>
    </location>
</feature>
<proteinExistence type="inferred from homology"/>
<keyword evidence="2" id="KW-0479">Metal-binding</keyword>
<evidence type="ECO:0000259" key="5">
    <source>
        <dbReference type="Pfam" id="PF05726"/>
    </source>
</evidence>
<dbReference type="Proteomes" id="UP000461585">
    <property type="component" value="Unassembled WGS sequence"/>
</dbReference>
<dbReference type="InterPro" id="IPR014710">
    <property type="entry name" value="RmlC-like_jellyroll"/>
</dbReference>
<dbReference type="InterPro" id="IPR008778">
    <property type="entry name" value="Pirin_C_dom"/>
</dbReference>
<dbReference type="SUPFAM" id="SSF51182">
    <property type="entry name" value="RmlC-like cupins"/>
    <property type="match status" value="1"/>
</dbReference>
<protein>
    <submittedName>
        <fullName evidence="6">Pirin family protein</fullName>
    </submittedName>
</protein>